<evidence type="ECO:0000313" key="7">
    <source>
        <dbReference type="Proteomes" id="UP000824005"/>
    </source>
</evidence>
<dbReference type="Gene3D" id="1.10.10.10">
    <property type="entry name" value="Winged helix-like DNA-binding domain superfamily/Winged helix DNA-binding domain"/>
    <property type="match status" value="1"/>
</dbReference>
<feature type="domain" description="HTH iclR-type" evidence="4">
    <location>
        <begin position="14"/>
        <end position="75"/>
    </location>
</feature>
<dbReference type="GO" id="GO:0003677">
    <property type="term" value="F:DNA binding"/>
    <property type="evidence" value="ECO:0007669"/>
    <property type="project" value="UniProtKB-KW"/>
</dbReference>
<sequence>MSKGLTTPPPPDRIESVDHALRVLSMLDDHSELRVSMVADELGVARSTAHRLLVTLAWRQFLVQDRVTRAFRAGTALIELGLRSISEFDLRRFAEPHMKTLAEQLGETVNIIVLDGANAKFIGGVEGPKVVRTRVATGLVLPAYATSGGKVLLASLPPETIRELYPRGLKKVTAQTRKTTAQLREELAYVQLKGYAFNDEESAHGLRAIAVPVRDRIGRTIAALACSTPASRMPKSRVHGLYSALAEAATLIRNALP</sequence>
<dbReference type="EMBL" id="DXDC01000423">
    <property type="protein sequence ID" value="HIY67375.1"/>
    <property type="molecule type" value="Genomic_DNA"/>
</dbReference>
<evidence type="ECO:0000313" key="6">
    <source>
        <dbReference type="EMBL" id="HIY67375.1"/>
    </source>
</evidence>
<dbReference type="PROSITE" id="PS51078">
    <property type="entry name" value="ICLR_ED"/>
    <property type="match status" value="1"/>
</dbReference>
<name>A0A9D1YXG1_9MICO</name>
<protein>
    <submittedName>
        <fullName evidence="6">IclR family transcriptional regulator</fullName>
    </submittedName>
</protein>
<dbReference type="InterPro" id="IPR005471">
    <property type="entry name" value="Tscrpt_reg_IclR_N"/>
</dbReference>
<dbReference type="PANTHER" id="PTHR30136">
    <property type="entry name" value="HELIX-TURN-HELIX TRANSCRIPTIONAL REGULATOR, ICLR FAMILY"/>
    <property type="match status" value="1"/>
</dbReference>
<dbReference type="Proteomes" id="UP000824005">
    <property type="component" value="Unassembled WGS sequence"/>
</dbReference>
<organism evidence="6 7">
    <name type="scientific">Candidatus Agrococcus pullicola</name>
    <dbReference type="NCBI Taxonomy" id="2838429"/>
    <lineage>
        <taxon>Bacteria</taxon>
        <taxon>Bacillati</taxon>
        <taxon>Actinomycetota</taxon>
        <taxon>Actinomycetes</taxon>
        <taxon>Micrococcales</taxon>
        <taxon>Microbacteriaceae</taxon>
        <taxon>Agrococcus</taxon>
    </lineage>
</organism>
<reference evidence="6" key="2">
    <citation type="submission" date="2021-04" db="EMBL/GenBank/DDBJ databases">
        <authorList>
            <person name="Gilroy R."/>
        </authorList>
    </citation>
    <scope>NUCLEOTIDE SEQUENCE</scope>
    <source>
        <strain evidence="6">ChiGjej1B1-98</strain>
    </source>
</reference>
<keyword evidence="1" id="KW-0805">Transcription regulation</keyword>
<evidence type="ECO:0000256" key="1">
    <source>
        <dbReference type="ARBA" id="ARBA00023015"/>
    </source>
</evidence>
<dbReference type="Pfam" id="PF09339">
    <property type="entry name" value="HTH_IclR"/>
    <property type="match status" value="1"/>
</dbReference>
<evidence type="ECO:0000256" key="3">
    <source>
        <dbReference type="ARBA" id="ARBA00023163"/>
    </source>
</evidence>
<dbReference type="InterPro" id="IPR014757">
    <property type="entry name" value="Tscrpt_reg_IclR_C"/>
</dbReference>
<reference evidence="6" key="1">
    <citation type="journal article" date="2021" name="PeerJ">
        <title>Extensive microbial diversity within the chicken gut microbiome revealed by metagenomics and culture.</title>
        <authorList>
            <person name="Gilroy R."/>
            <person name="Ravi A."/>
            <person name="Getino M."/>
            <person name="Pursley I."/>
            <person name="Horton D.L."/>
            <person name="Alikhan N.F."/>
            <person name="Baker D."/>
            <person name="Gharbi K."/>
            <person name="Hall N."/>
            <person name="Watson M."/>
            <person name="Adriaenssens E.M."/>
            <person name="Foster-Nyarko E."/>
            <person name="Jarju S."/>
            <person name="Secka A."/>
            <person name="Antonio M."/>
            <person name="Oren A."/>
            <person name="Chaudhuri R.R."/>
            <person name="La Ragione R."/>
            <person name="Hildebrand F."/>
            <person name="Pallen M.J."/>
        </authorList>
    </citation>
    <scope>NUCLEOTIDE SEQUENCE</scope>
    <source>
        <strain evidence="6">ChiGjej1B1-98</strain>
    </source>
</reference>
<dbReference type="GO" id="GO:0003700">
    <property type="term" value="F:DNA-binding transcription factor activity"/>
    <property type="evidence" value="ECO:0007669"/>
    <property type="project" value="TreeGrafter"/>
</dbReference>
<gene>
    <name evidence="6" type="ORF">H9830_14000</name>
</gene>
<evidence type="ECO:0000259" key="4">
    <source>
        <dbReference type="PROSITE" id="PS51077"/>
    </source>
</evidence>
<dbReference type="AlphaFoldDB" id="A0A9D1YXG1"/>
<comment type="caution">
    <text evidence="6">The sequence shown here is derived from an EMBL/GenBank/DDBJ whole genome shotgun (WGS) entry which is preliminary data.</text>
</comment>
<dbReference type="InterPro" id="IPR050707">
    <property type="entry name" value="HTH_MetabolicPath_Reg"/>
</dbReference>
<proteinExistence type="predicted"/>
<evidence type="ECO:0000256" key="2">
    <source>
        <dbReference type="ARBA" id="ARBA00023125"/>
    </source>
</evidence>
<dbReference type="PANTHER" id="PTHR30136:SF35">
    <property type="entry name" value="HTH-TYPE TRANSCRIPTIONAL REGULATOR RV1719"/>
    <property type="match status" value="1"/>
</dbReference>
<evidence type="ECO:0000259" key="5">
    <source>
        <dbReference type="PROSITE" id="PS51078"/>
    </source>
</evidence>
<accession>A0A9D1YXG1</accession>
<dbReference type="SUPFAM" id="SSF46785">
    <property type="entry name" value="Winged helix' DNA-binding domain"/>
    <property type="match status" value="1"/>
</dbReference>
<dbReference type="PROSITE" id="PS51077">
    <property type="entry name" value="HTH_ICLR"/>
    <property type="match status" value="1"/>
</dbReference>
<dbReference type="InterPro" id="IPR036390">
    <property type="entry name" value="WH_DNA-bd_sf"/>
</dbReference>
<dbReference type="InterPro" id="IPR036388">
    <property type="entry name" value="WH-like_DNA-bd_sf"/>
</dbReference>
<dbReference type="InterPro" id="IPR029016">
    <property type="entry name" value="GAF-like_dom_sf"/>
</dbReference>
<keyword evidence="2" id="KW-0238">DNA-binding</keyword>
<dbReference type="SUPFAM" id="SSF55781">
    <property type="entry name" value="GAF domain-like"/>
    <property type="match status" value="1"/>
</dbReference>
<feature type="domain" description="IclR-ED" evidence="5">
    <location>
        <begin position="76"/>
        <end position="257"/>
    </location>
</feature>
<dbReference type="Gene3D" id="3.30.450.40">
    <property type="match status" value="1"/>
</dbReference>
<dbReference type="Pfam" id="PF01614">
    <property type="entry name" value="IclR_C"/>
    <property type="match status" value="1"/>
</dbReference>
<dbReference type="GO" id="GO:0045892">
    <property type="term" value="P:negative regulation of DNA-templated transcription"/>
    <property type="evidence" value="ECO:0007669"/>
    <property type="project" value="TreeGrafter"/>
</dbReference>
<keyword evidence="3" id="KW-0804">Transcription</keyword>
<dbReference type="SMART" id="SM00346">
    <property type="entry name" value="HTH_ICLR"/>
    <property type="match status" value="1"/>
</dbReference>